<dbReference type="Gene3D" id="3.30.70.270">
    <property type="match status" value="1"/>
</dbReference>
<keyword evidence="1" id="KW-0472">Membrane</keyword>
<protein>
    <submittedName>
        <fullName evidence="4">Diguanylate cyclase</fullName>
        <ecNumber evidence="4">2.7.7.65</ecNumber>
    </submittedName>
</protein>
<keyword evidence="5" id="KW-1185">Reference proteome</keyword>
<dbReference type="Pfam" id="PF00990">
    <property type="entry name" value="GGDEF"/>
    <property type="match status" value="1"/>
</dbReference>
<accession>A0ABV4N9B2</accession>
<dbReference type="EMBL" id="JBFRUW010000018">
    <property type="protein sequence ID" value="MFA0567985.1"/>
    <property type="molecule type" value="Genomic_DNA"/>
</dbReference>
<dbReference type="Proteomes" id="UP001570417">
    <property type="component" value="Unassembled WGS sequence"/>
</dbReference>
<keyword evidence="4" id="KW-0808">Transferase</keyword>
<sequence length="458" mass="51811">MLNWLNKQWSVRVLAFSFIVLAVGAVESFHRNQVSFLKNESAAEAKKHLSVIRSRLEAAIVSDIYVLNSLSTLITVNPDAGPKEWEKIAANIIREGTHVKIIGLAKDDVINFVYPFRGNEKAIGVAYRDVPDQWESVRIAHEIEQIFISGPVDLVQGGKGLIARNPIFTDPPFNKDYWGVCSAIIDFQSLFKDVGVENFELKYRLGIRGLNSTGKEGAIFYGDSSVFEDAFATEQVNFPYGSWYIAASLDGDALADLPWYRVYFVRLVGYVLLFVLSLAFMTIYQLYTMARSRSLHDELTKLPNRRYFIYSLKQQFDSARKHGTETFAVMNLDLDKFKAINDTYGHAAGDKVLVACAERLKSVLRSSDIVARIGGDEFLILLPRVKDDVDARAISQKLQRVICGTPVIYEQDLIYLKVSIGWVTYDSCYEDVDALIRAADERMYEEKRQALQAPNFVK</sequence>
<keyword evidence="4" id="KW-0548">Nucleotidyltransferase</keyword>
<dbReference type="PANTHER" id="PTHR46663:SF2">
    <property type="entry name" value="GGDEF DOMAIN-CONTAINING PROTEIN"/>
    <property type="match status" value="1"/>
</dbReference>
<dbReference type="NCBIfam" id="TIGR00254">
    <property type="entry name" value="GGDEF"/>
    <property type="match status" value="1"/>
</dbReference>
<dbReference type="GO" id="GO:0052621">
    <property type="term" value="F:diguanylate cyclase activity"/>
    <property type="evidence" value="ECO:0007669"/>
    <property type="project" value="UniProtKB-EC"/>
</dbReference>
<dbReference type="PROSITE" id="PS50839">
    <property type="entry name" value="CHASE"/>
    <property type="match status" value="1"/>
</dbReference>
<proteinExistence type="predicted"/>
<dbReference type="RefSeq" id="WP_372265491.1">
    <property type="nucleotide sequence ID" value="NZ_JBFRUW010000018.1"/>
</dbReference>
<comment type="caution">
    <text evidence="4">The sequence shown here is derived from an EMBL/GenBank/DDBJ whole genome shotgun (WGS) entry which is preliminary data.</text>
</comment>
<dbReference type="SMART" id="SM00267">
    <property type="entry name" value="GGDEF"/>
    <property type="match status" value="1"/>
</dbReference>
<dbReference type="PROSITE" id="PS50887">
    <property type="entry name" value="GGDEF"/>
    <property type="match status" value="1"/>
</dbReference>
<keyword evidence="1" id="KW-1133">Transmembrane helix</keyword>
<keyword evidence="1" id="KW-0812">Transmembrane</keyword>
<reference evidence="4 5" key="1">
    <citation type="journal article" date="2024" name="ISME J.">
        <title>Tailless and filamentous prophages are predominant in marine Vibrio.</title>
        <authorList>
            <person name="Steensen K."/>
            <person name="Seneca J."/>
            <person name="Bartlau N."/>
            <person name="Yu X.A."/>
            <person name="Hussain F.A."/>
            <person name="Polz M.F."/>
        </authorList>
    </citation>
    <scope>NUCLEOTIDE SEQUENCE [LARGE SCALE GENOMIC DNA]</scope>
    <source>
        <strain evidence="4 5">10N.222.51.A1</strain>
    </source>
</reference>
<feature type="transmembrane region" description="Helical" evidence="1">
    <location>
        <begin position="267"/>
        <end position="287"/>
    </location>
</feature>
<dbReference type="SUPFAM" id="SSF55073">
    <property type="entry name" value="Nucleotide cyclase"/>
    <property type="match status" value="1"/>
</dbReference>
<gene>
    <name evidence="4" type="ORF">AB4566_06825</name>
</gene>
<organism evidence="4 5">
    <name type="scientific">Vibrio gallaecicus</name>
    <dbReference type="NCBI Taxonomy" id="552386"/>
    <lineage>
        <taxon>Bacteria</taxon>
        <taxon>Pseudomonadati</taxon>
        <taxon>Pseudomonadota</taxon>
        <taxon>Gammaproteobacteria</taxon>
        <taxon>Vibrionales</taxon>
        <taxon>Vibrionaceae</taxon>
        <taxon>Vibrio</taxon>
    </lineage>
</organism>
<feature type="domain" description="GGDEF" evidence="3">
    <location>
        <begin position="325"/>
        <end position="458"/>
    </location>
</feature>
<name>A0ABV4N9B2_9VIBR</name>
<dbReference type="InterPro" id="IPR052163">
    <property type="entry name" value="DGC-Regulatory_Protein"/>
</dbReference>
<evidence type="ECO:0000313" key="5">
    <source>
        <dbReference type="Proteomes" id="UP001570417"/>
    </source>
</evidence>
<dbReference type="InterPro" id="IPR000160">
    <property type="entry name" value="GGDEF_dom"/>
</dbReference>
<evidence type="ECO:0000259" key="2">
    <source>
        <dbReference type="PROSITE" id="PS50839"/>
    </source>
</evidence>
<dbReference type="Pfam" id="PF03924">
    <property type="entry name" value="CHASE"/>
    <property type="match status" value="1"/>
</dbReference>
<dbReference type="CDD" id="cd01949">
    <property type="entry name" value="GGDEF"/>
    <property type="match status" value="1"/>
</dbReference>
<evidence type="ECO:0000313" key="4">
    <source>
        <dbReference type="EMBL" id="MFA0567985.1"/>
    </source>
</evidence>
<feature type="domain" description="CHASE" evidence="2">
    <location>
        <begin position="109"/>
        <end position="246"/>
    </location>
</feature>
<dbReference type="EC" id="2.7.7.65" evidence="4"/>
<evidence type="ECO:0000256" key="1">
    <source>
        <dbReference type="SAM" id="Phobius"/>
    </source>
</evidence>
<dbReference type="InterPro" id="IPR043128">
    <property type="entry name" value="Rev_trsase/Diguanyl_cyclase"/>
</dbReference>
<dbReference type="InterPro" id="IPR029787">
    <property type="entry name" value="Nucleotide_cyclase"/>
</dbReference>
<dbReference type="PANTHER" id="PTHR46663">
    <property type="entry name" value="DIGUANYLATE CYCLASE DGCT-RELATED"/>
    <property type="match status" value="1"/>
</dbReference>
<dbReference type="InterPro" id="IPR006189">
    <property type="entry name" value="CHASE_dom"/>
</dbReference>
<dbReference type="SMART" id="SM01079">
    <property type="entry name" value="CHASE"/>
    <property type="match status" value="1"/>
</dbReference>
<evidence type="ECO:0000259" key="3">
    <source>
        <dbReference type="PROSITE" id="PS50887"/>
    </source>
</evidence>